<dbReference type="PROSITE" id="PS50013">
    <property type="entry name" value="CHROMO_2"/>
    <property type="match status" value="1"/>
</dbReference>
<dbReference type="OrthoDB" id="436852at2759"/>
<dbReference type="SMART" id="SM00298">
    <property type="entry name" value="CHROMO"/>
    <property type="match status" value="1"/>
</dbReference>
<dbReference type="CDD" id="cd14273">
    <property type="entry name" value="UBA_TAP-C_like"/>
    <property type="match status" value="1"/>
</dbReference>
<dbReference type="SUPFAM" id="SSF101931">
    <property type="entry name" value="Pym (Within the bgcn gene intron protein, WIBG), N-terminal domain"/>
    <property type="match status" value="1"/>
</dbReference>
<gene>
    <name evidence="6" type="ORF">PAC_03523</name>
</gene>
<keyword evidence="2" id="KW-0479">Metal-binding</keyword>
<dbReference type="InterPro" id="IPR000571">
    <property type="entry name" value="Znf_CCCH"/>
</dbReference>
<feature type="compositionally biased region" description="Polar residues" evidence="3">
    <location>
        <begin position="297"/>
        <end position="309"/>
    </location>
</feature>
<organism evidence="6 7">
    <name type="scientific">Phialocephala subalpina</name>
    <dbReference type="NCBI Taxonomy" id="576137"/>
    <lineage>
        <taxon>Eukaryota</taxon>
        <taxon>Fungi</taxon>
        <taxon>Dikarya</taxon>
        <taxon>Ascomycota</taxon>
        <taxon>Pezizomycotina</taxon>
        <taxon>Leotiomycetes</taxon>
        <taxon>Helotiales</taxon>
        <taxon>Mollisiaceae</taxon>
        <taxon>Phialocephala</taxon>
        <taxon>Phialocephala fortinii species complex</taxon>
    </lineage>
</organism>
<dbReference type="GO" id="GO:0035145">
    <property type="term" value="C:exon-exon junction complex"/>
    <property type="evidence" value="ECO:0007669"/>
    <property type="project" value="TreeGrafter"/>
</dbReference>
<feature type="region of interest" description="Disordered" evidence="3">
    <location>
        <begin position="1658"/>
        <end position="1694"/>
    </location>
</feature>
<evidence type="ECO:0000313" key="7">
    <source>
        <dbReference type="Proteomes" id="UP000184330"/>
    </source>
</evidence>
<dbReference type="GO" id="GO:0005737">
    <property type="term" value="C:cytoplasm"/>
    <property type="evidence" value="ECO:0007669"/>
    <property type="project" value="TreeGrafter"/>
</dbReference>
<evidence type="ECO:0000259" key="4">
    <source>
        <dbReference type="PROSITE" id="PS50013"/>
    </source>
</evidence>
<feature type="region of interest" description="Disordered" evidence="3">
    <location>
        <begin position="1"/>
        <end position="26"/>
    </location>
</feature>
<dbReference type="SUPFAM" id="SSF54160">
    <property type="entry name" value="Chromo domain-like"/>
    <property type="match status" value="1"/>
</dbReference>
<comment type="subunit">
    <text evidence="1">Component of the NuA4 histone acetyltransferase complex.</text>
</comment>
<feature type="zinc finger region" description="C3H1-type" evidence="2">
    <location>
        <begin position="823"/>
        <end position="850"/>
    </location>
</feature>
<keyword evidence="2" id="KW-0862">Zinc</keyword>
<name>A0A1L7WLL2_9HELO</name>
<feature type="compositionally biased region" description="Polar residues" evidence="3">
    <location>
        <begin position="1"/>
        <end position="11"/>
    </location>
</feature>
<dbReference type="InterPro" id="IPR039333">
    <property type="entry name" value="PYM1"/>
</dbReference>
<feature type="region of interest" description="Disordered" evidence="3">
    <location>
        <begin position="420"/>
        <end position="461"/>
    </location>
</feature>
<dbReference type="GO" id="GO:1903259">
    <property type="term" value="P:exon-exon junction complex disassembly"/>
    <property type="evidence" value="ECO:0007669"/>
    <property type="project" value="InterPro"/>
</dbReference>
<protein>
    <recommendedName>
        <fullName evidence="8">Chromo domain-containing protein</fullName>
    </recommendedName>
</protein>
<dbReference type="GO" id="GO:0006338">
    <property type="term" value="P:chromatin remodeling"/>
    <property type="evidence" value="ECO:0007669"/>
    <property type="project" value="UniProtKB-ARBA"/>
</dbReference>
<dbReference type="Pfam" id="PF00385">
    <property type="entry name" value="Chromo"/>
    <property type="match status" value="1"/>
</dbReference>
<feature type="domain" description="Chromo" evidence="4">
    <location>
        <begin position="33"/>
        <end position="70"/>
    </location>
</feature>
<feature type="domain" description="C3H1-type" evidence="5">
    <location>
        <begin position="488"/>
        <end position="522"/>
    </location>
</feature>
<dbReference type="EMBL" id="FJOG01000004">
    <property type="protein sequence ID" value="CZR53643.1"/>
    <property type="molecule type" value="Genomic_DNA"/>
</dbReference>
<dbReference type="InterPro" id="IPR023780">
    <property type="entry name" value="Chromo_domain"/>
</dbReference>
<dbReference type="Gene3D" id="2.40.50.40">
    <property type="match status" value="1"/>
</dbReference>
<dbReference type="PROSITE" id="PS50103">
    <property type="entry name" value="ZF_C3H1"/>
    <property type="match status" value="5"/>
</dbReference>
<feature type="compositionally biased region" description="Basic and acidic residues" evidence="3">
    <location>
        <begin position="280"/>
        <end position="296"/>
    </location>
</feature>
<dbReference type="STRING" id="576137.A0A1L7WLL2"/>
<dbReference type="SMART" id="SM01273">
    <property type="entry name" value="Mago-bind"/>
    <property type="match status" value="1"/>
</dbReference>
<feature type="compositionally biased region" description="Basic and acidic residues" evidence="3">
    <location>
        <begin position="132"/>
        <end position="142"/>
    </location>
</feature>
<feature type="domain" description="C3H1-type" evidence="5">
    <location>
        <begin position="823"/>
        <end position="850"/>
    </location>
</feature>
<feature type="compositionally biased region" description="Low complexity" evidence="3">
    <location>
        <begin position="1669"/>
        <end position="1678"/>
    </location>
</feature>
<feature type="zinc finger region" description="C3H1-type" evidence="2">
    <location>
        <begin position="550"/>
        <end position="584"/>
    </location>
</feature>
<evidence type="ECO:0000256" key="3">
    <source>
        <dbReference type="SAM" id="MobiDB-lite"/>
    </source>
</evidence>
<feature type="zinc finger region" description="C3H1-type" evidence="2">
    <location>
        <begin position="488"/>
        <end position="522"/>
    </location>
</feature>
<feature type="region of interest" description="Disordered" evidence="3">
    <location>
        <begin position="107"/>
        <end position="399"/>
    </location>
</feature>
<dbReference type="PANTHER" id="PTHR22959">
    <property type="entry name" value="PYM PROTEIN"/>
    <property type="match status" value="1"/>
</dbReference>
<accession>A0A1L7WLL2</accession>
<feature type="region of interest" description="Disordered" evidence="3">
    <location>
        <begin position="594"/>
        <end position="670"/>
    </location>
</feature>
<dbReference type="Proteomes" id="UP000184330">
    <property type="component" value="Unassembled WGS sequence"/>
</dbReference>
<evidence type="ECO:0008006" key="8">
    <source>
        <dbReference type="Google" id="ProtNLM"/>
    </source>
</evidence>
<evidence type="ECO:0000259" key="5">
    <source>
        <dbReference type="PROSITE" id="PS50103"/>
    </source>
</evidence>
<feature type="compositionally biased region" description="Low complexity" evidence="3">
    <location>
        <begin position="601"/>
        <end position="615"/>
    </location>
</feature>
<dbReference type="InterPro" id="IPR000953">
    <property type="entry name" value="Chromo/chromo_shadow_dom"/>
</dbReference>
<dbReference type="InterPro" id="IPR036348">
    <property type="entry name" value="WIBG_N_sf"/>
</dbReference>
<evidence type="ECO:0000256" key="1">
    <source>
        <dbReference type="ARBA" id="ARBA00011353"/>
    </source>
</evidence>
<evidence type="ECO:0000256" key="2">
    <source>
        <dbReference type="PROSITE-ProRule" id="PRU00723"/>
    </source>
</evidence>
<dbReference type="InterPro" id="IPR016197">
    <property type="entry name" value="Chromo-like_dom_sf"/>
</dbReference>
<sequence length="1859" mass="205742">MTERTVAQQTQLEDDAISLTSTQGSEYDPDKEFNVVRILAEKLQNGKKLFLIQWENYPIERSTWEPKDHISPEIHEAWKERKQREKRGIEEAFDVPSFQQTLRRLAKEKQARQKLRKAKRKRLGIPVPSSDSDTRMADRDNSSSDEAVEENAIEDTTPRAPKRKSESPSKQTKKPARYRVQGNRAHRIDDSSDASGVELLRNGSLQKPRHENSPSSSKVQVEKVKSTETPKNTRPSSASSSDVPLSQESQQRLPVQEPSQQARPDLTQLGLERPIFGRSDSGRNDPKQKDPERPRSSSDASGTLQQSKSGAPPVVPAMSSEQTSLFMNEDSPTDLEKRARGRPPTRGKSATRGGASVTPRNVFEAGDDAKKVKGRKPGTNLLKISMDTSKNPKKATNMHTLRKLELQARDVAERAPDLSALGGLYNPSDMSSFKPVRPSTLRRTSSSAPATRDQNDPGEEADLDDLLEEQPAAPTMQPPPPVARQSTYQGAPICFFWDRSQLDKRNGDCANGYMCKYLHEYRTGAPLAPPPPNYVEPPPISSNPTGHTSQHNKSTCFFWDRARQDPRHTGCDKGDSCTYLHAYEMGAPIAAPPPGYADIFSKPSSTGDGSSSRSPWQKDPVPTDRSLPSSLNRDQPVPSSTTTFGQPRGQLPQNSTTSSPSKHQVAPNRPLWDPYRPLHAICYFYHTQGNCNPRGRSCKYAHSNEAYLPIAPPPLEQRAIQARVVCRDWASGGCSFSSKECFYLHAYVPNPSQSDQNSSSAGNKAVNPEPSKPETSAVPVSAEPRKKSVKFAVDDNDEIIAEPKIISPVRAIPNAPLQDRQRAVNRRICHFWELGSCRFGSFCRDQHGYDRDERDIPQEVRMQDRGEEQKSARPVNPNLAPIGSRTALRIPRAEEQVDAGFEPMLGIEFDNPSSPAEVTPIAVSVPVVNDAVKSALAVKGPQKKVTMAEYKRRSELKKLGSRAKHVTFGQDEVQVVTLDFGDIQNVEDSPWKLEFATLDKITFGQICMAQDFEAQQGFIQKRALFAGNLVPADAGNQDVVKVIDKVGDELVLRSAGLISLLPSFAILLFPASKSEWKYLETSADFPKDSRLRYFVFQTSFDIDRPHGSEPATIKLGEPYRRMMAEKVHGLNIKHLLPQVKDSHNPYKFYMLFPSVARHTYSFLAAWIKECNPHSRIYDSQKEGSWEFFRGSVEVGVVLIHETAVENIHRIPHLFEVVARKSTFTFWCISDGDSPYPMFPSKQLFIDESSMGRVTATRLFPQGCAMLLTPSFLVAEPQKAASFMNLFLLKLNSAVPGSWKLVCASNISQYLMDLAISKALEKEAFETEHRDNPAKDAMLNDAGLSFTHCEAWNKLHSKFVNLDQKGLLDSPVASDDSETEYHFHEERESPIVLADRSVDPDDEQALVEWFAAWSMRNLDIHKRFVVIGTGSSSSRRAKRKKEVALGSVEVEDESEALPEILGPEFAIGSSKPPALNFRSFAFTKKGKSMPSGGRQSSAQKEQKQTALSPNNKSNQSQTPDNSNMTSPPPTNATNHGIDDSLPEKHLRFCAITSGSASDAATYLERANDDLRRAIDMYEKERGDQAMDLHADAQVQELIASHGERAPLRFATADQDLARARQMYDSPTSFVPNMSTSYTPGSARLPQYDGADDGYFPQFTQYDGADDRPGSSSSTSTTRSGIATGENGKRFVPRSVRADKSVRKEIPVRPGFIPTEDVERYVSPGVAASRSASRTASVINSPSPVVNSPGAAALGMNSPTPRARDPNAMEVDSGAEAASGEDKEDTDTGTGNGTDGEKDKPKKKKVAKKEVKEYTYEATTSWYERYKKTNGGGWEHIFVGSHDEAIKKSGVGSGTSGITHK</sequence>
<feature type="compositionally biased region" description="Low complexity" evidence="3">
    <location>
        <begin position="1725"/>
        <end position="1751"/>
    </location>
</feature>
<feature type="domain" description="C3H1-type" evidence="5">
    <location>
        <begin position="676"/>
        <end position="705"/>
    </location>
</feature>
<feature type="domain" description="C3H1-type" evidence="5">
    <location>
        <begin position="550"/>
        <end position="584"/>
    </location>
</feature>
<dbReference type="Pfam" id="PF14555">
    <property type="entry name" value="UBA_4"/>
    <property type="match status" value="1"/>
</dbReference>
<feature type="region of interest" description="Disordered" evidence="3">
    <location>
        <begin position="1725"/>
        <end position="1809"/>
    </location>
</feature>
<feature type="zinc finger region" description="C3H1-type" evidence="2">
    <location>
        <begin position="676"/>
        <end position="705"/>
    </location>
</feature>
<feature type="region of interest" description="Disordered" evidence="3">
    <location>
        <begin position="752"/>
        <end position="784"/>
    </location>
</feature>
<dbReference type="Gene3D" id="3.30.1370.210">
    <property type="match status" value="1"/>
</dbReference>
<feature type="compositionally biased region" description="Basic residues" evidence="3">
    <location>
        <begin position="112"/>
        <end position="123"/>
    </location>
</feature>
<reference evidence="6 7" key="1">
    <citation type="submission" date="2016-03" db="EMBL/GenBank/DDBJ databases">
        <authorList>
            <person name="Ploux O."/>
        </authorList>
    </citation>
    <scope>NUCLEOTIDE SEQUENCE [LARGE SCALE GENOMIC DNA]</scope>
    <source>
        <strain evidence="6 7">UAMH 11012</strain>
    </source>
</reference>
<keyword evidence="2" id="KW-0863">Zinc-finger</keyword>
<keyword evidence="7" id="KW-1185">Reference proteome</keyword>
<dbReference type="GO" id="GO:0008270">
    <property type="term" value="F:zinc ion binding"/>
    <property type="evidence" value="ECO:0007669"/>
    <property type="project" value="UniProtKB-KW"/>
</dbReference>
<dbReference type="InterPro" id="IPR015362">
    <property type="entry name" value="WIBG_mago-bd"/>
</dbReference>
<feature type="compositionally biased region" description="Polar residues" evidence="3">
    <location>
        <begin position="626"/>
        <end position="662"/>
    </location>
</feature>
<dbReference type="PANTHER" id="PTHR22959:SF0">
    <property type="entry name" value="PARTNER OF Y14 AND MAGO"/>
    <property type="match status" value="1"/>
</dbReference>
<dbReference type="GO" id="GO:0003723">
    <property type="term" value="F:RNA binding"/>
    <property type="evidence" value="ECO:0007669"/>
    <property type="project" value="TreeGrafter"/>
</dbReference>
<feature type="domain" description="C3H1-type" evidence="5">
    <location>
        <begin position="720"/>
        <end position="748"/>
    </location>
</feature>
<dbReference type="Pfam" id="PF09282">
    <property type="entry name" value="Mago-bind"/>
    <property type="match status" value="1"/>
</dbReference>
<evidence type="ECO:0000313" key="6">
    <source>
        <dbReference type="EMBL" id="CZR53643.1"/>
    </source>
</evidence>
<dbReference type="SMART" id="SM00356">
    <property type="entry name" value="ZnF_C3H1"/>
    <property type="match status" value="5"/>
</dbReference>
<feature type="compositionally biased region" description="Polar residues" evidence="3">
    <location>
        <begin position="242"/>
        <end position="262"/>
    </location>
</feature>
<feature type="region of interest" description="Disordered" evidence="3">
    <location>
        <begin position="1484"/>
        <end position="1539"/>
    </location>
</feature>
<proteinExistence type="predicted"/>
<dbReference type="CDD" id="cd18966">
    <property type="entry name" value="chromodomain"/>
    <property type="match status" value="1"/>
</dbReference>
<feature type="zinc finger region" description="C3H1-type" evidence="2">
    <location>
        <begin position="720"/>
        <end position="748"/>
    </location>
</feature>
<feature type="compositionally biased region" description="Polar residues" evidence="3">
    <location>
        <begin position="1492"/>
        <end position="1524"/>
    </location>
</feature>